<comment type="subcellular location">
    <subcellularLocation>
        <location evidence="8">Cytoplasm</location>
    </subcellularLocation>
</comment>
<evidence type="ECO:0000256" key="2">
    <source>
        <dbReference type="ARBA" id="ARBA00022598"/>
    </source>
</evidence>
<evidence type="ECO:0000256" key="4">
    <source>
        <dbReference type="ARBA" id="ARBA00022840"/>
    </source>
</evidence>
<evidence type="ECO:0000256" key="6">
    <source>
        <dbReference type="ARBA" id="ARBA00023146"/>
    </source>
</evidence>
<dbReference type="Proteomes" id="UP000292886">
    <property type="component" value="Chromosome"/>
</dbReference>
<dbReference type="PANTHER" id="PTHR30075">
    <property type="entry name" value="GLYCYL-TRNA SYNTHETASE"/>
    <property type="match status" value="1"/>
</dbReference>
<evidence type="ECO:0000256" key="1">
    <source>
        <dbReference type="ARBA" id="ARBA00008226"/>
    </source>
</evidence>
<dbReference type="PRINTS" id="PR01045">
    <property type="entry name" value="TRNASYNTHGB"/>
</dbReference>
<keyword evidence="8" id="KW-0963">Cytoplasm</keyword>
<dbReference type="Pfam" id="PF02092">
    <property type="entry name" value="tRNA_synt_2f"/>
    <property type="match status" value="1"/>
</dbReference>
<dbReference type="PANTHER" id="PTHR30075:SF2">
    <property type="entry name" value="GLYCINE--TRNA LIGASE, CHLOROPLASTIC_MITOCHONDRIAL 2"/>
    <property type="match status" value="1"/>
</dbReference>
<dbReference type="AlphaFoldDB" id="A0A4P6YWE3"/>
<dbReference type="SUPFAM" id="SSF109604">
    <property type="entry name" value="HD-domain/PDEase-like"/>
    <property type="match status" value="1"/>
</dbReference>
<keyword evidence="10" id="KW-1185">Reference proteome</keyword>
<comment type="similarity">
    <text evidence="1 8">Belongs to the class-II aminoacyl-tRNA synthetase family.</text>
</comment>
<dbReference type="GO" id="GO:0005829">
    <property type="term" value="C:cytosol"/>
    <property type="evidence" value="ECO:0007669"/>
    <property type="project" value="TreeGrafter"/>
</dbReference>
<keyword evidence="6 8" id="KW-0030">Aminoacyl-tRNA synthetase</keyword>
<dbReference type="PROSITE" id="PS50861">
    <property type="entry name" value="AA_TRNA_LIGASE_II_GLYAB"/>
    <property type="match status" value="1"/>
</dbReference>
<dbReference type="NCBIfam" id="TIGR00211">
    <property type="entry name" value="glyS"/>
    <property type="match status" value="1"/>
</dbReference>
<protein>
    <recommendedName>
        <fullName evidence="8">Glycine--tRNA ligase beta subunit</fullName>
        <ecNumber evidence="8">6.1.1.14</ecNumber>
    </recommendedName>
    <alternativeName>
        <fullName evidence="8">Glycyl-tRNA synthetase beta subunit</fullName>
        <shortName evidence="8">GlyRS</shortName>
    </alternativeName>
</protein>
<accession>A0A4P6YWE3</accession>
<dbReference type="GO" id="GO:0004820">
    <property type="term" value="F:glycine-tRNA ligase activity"/>
    <property type="evidence" value="ECO:0007669"/>
    <property type="project" value="UniProtKB-UniRule"/>
</dbReference>
<reference evidence="10" key="1">
    <citation type="submission" date="2019-03" db="EMBL/GenBank/DDBJ databases">
        <title>Weissella sp. 26KH-42 Genome sequencing.</title>
        <authorList>
            <person name="Heo J."/>
            <person name="Kim S.-J."/>
            <person name="Kim J.-S."/>
            <person name="Hong S.-B."/>
            <person name="Kwon S.-W."/>
        </authorList>
    </citation>
    <scope>NUCLEOTIDE SEQUENCE [LARGE SCALE GENOMIC DNA]</scope>
    <source>
        <strain evidence="10">26KH-42</strain>
    </source>
</reference>
<dbReference type="InterPro" id="IPR006194">
    <property type="entry name" value="Gly-tRNA-synth_heterodimer"/>
</dbReference>
<dbReference type="GO" id="GO:0006426">
    <property type="term" value="P:glycyl-tRNA aminoacylation"/>
    <property type="evidence" value="ECO:0007669"/>
    <property type="project" value="UniProtKB-UniRule"/>
</dbReference>
<evidence type="ECO:0000313" key="9">
    <source>
        <dbReference type="EMBL" id="QBO37148.1"/>
    </source>
</evidence>
<keyword evidence="5 8" id="KW-0648">Protein biosynthesis</keyword>
<dbReference type="RefSeq" id="WP_133364225.1">
    <property type="nucleotide sequence ID" value="NZ_CP037940.1"/>
</dbReference>
<dbReference type="KEGG" id="wei:EQG49_12130"/>
<dbReference type="EC" id="6.1.1.14" evidence="8"/>
<evidence type="ECO:0000256" key="8">
    <source>
        <dbReference type="HAMAP-Rule" id="MF_00255"/>
    </source>
</evidence>
<dbReference type="InterPro" id="IPR015944">
    <property type="entry name" value="Gly-tRNA-synth_bsu"/>
</dbReference>
<dbReference type="HAMAP" id="MF_00255">
    <property type="entry name" value="Gly_tRNA_synth_beta"/>
    <property type="match status" value="1"/>
</dbReference>
<evidence type="ECO:0000313" key="10">
    <source>
        <dbReference type="Proteomes" id="UP000292886"/>
    </source>
</evidence>
<evidence type="ECO:0000256" key="5">
    <source>
        <dbReference type="ARBA" id="ARBA00022917"/>
    </source>
</evidence>
<evidence type="ECO:0000256" key="7">
    <source>
        <dbReference type="ARBA" id="ARBA00047937"/>
    </source>
</evidence>
<name>A0A4P6YWE3_9LACO</name>
<dbReference type="EMBL" id="CP037940">
    <property type="protein sequence ID" value="QBO37148.1"/>
    <property type="molecule type" value="Genomic_DNA"/>
</dbReference>
<sequence>MAHNFLLEIGLEEIPAHVVTPSIDQLAKRVGKFLDDQRISYGEIKKFSTPRRLALQILDLADGQPDVEEEVKGPAKKIALDAEGNWSKAAQGFVRGQGATTDDIFFKELKGVEYLYVNKFTAGKPVAEVLVDLKDVVTAMNFPTMMRWANNSFEYVRPIKWLVALLDNELIPFSILDKTVDRFSRGHRFLGHDVEFTDALSYEQTLKDVFVIADAQARKDLIRAQVLAIAAENNWKIEIDEDLLEEVNNLVEWPTAFTGSFKEEYLAVPDEVLVTSMKEHQRFFYVTDAEDNLLPHFISVRNGNAEFIENVARGNEKVLTARLEDAKFFYAEDQKQTIADYMEKVKKLAFHDKIGSVYEHMMRVKTIAQSIGKKVGLSETELKDLARASEIYKFDLVTGMVGEFSELQGIMGEKYALIFGETAGVAQAIREHYMPVSAEGELPASNVGAVLALADKYDSIVTFFAAGMIPSGANDPYALRRSALGMTRILRDKQWAVDLPEINVELANALKADATGLNDDVLANITEVSSDVQSFMTDRVKQLLNGQKLRHDIVDAVINNEETDVLKMFAQAKVLDAHKDDVDFRSVVEALTRAMRLANQNEVEGDLTVDPALFENDSEKALYAAVVAIQPKLSATDLEANFTEISSLEAVIAAYFDETMIMAEDAAVRTNRLKQLTIVAQIARTIGNLNELIVK</sequence>
<keyword evidence="4 8" id="KW-0067">ATP-binding</keyword>
<dbReference type="GO" id="GO:0005524">
    <property type="term" value="F:ATP binding"/>
    <property type="evidence" value="ECO:0007669"/>
    <property type="project" value="UniProtKB-UniRule"/>
</dbReference>
<gene>
    <name evidence="8" type="primary">glyS</name>
    <name evidence="9" type="ORF">EQG49_12130</name>
</gene>
<comment type="catalytic activity">
    <reaction evidence="7 8">
        <text>tRNA(Gly) + glycine + ATP = glycyl-tRNA(Gly) + AMP + diphosphate</text>
        <dbReference type="Rhea" id="RHEA:16013"/>
        <dbReference type="Rhea" id="RHEA-COMP:9664"/>
        <dbReference type="Rhea" id="RHEA-COMP:9683"/>
        <dbReference type="ChEBI" id="CHEBI:30616"/>
        <dbReference type="ChEBI" id="CHEBI:33019"/>
        <dbReference type="ChEBI" id="CHEBI:57305"/>
        <dbReference type="ChEBI" id="CHEBI:78442"/>
        <dbReference type="ChEBI" id="CHEBI:78522"/>
        <dbReference type="ChEBI" id="CHEBI:456215"/>
        <dbReference type="EC" id="6.1.1.14"/>
    </reaction>
</comment>
<keyword evidence="3 8" id="KW-0547">Nucleotide-binding</keyword>
<comment type="subunit">
    <text evidence="8">Tetramer of two alpha and two beta subunits.</text>
</comment>
<proteinExistence type="inferred from homology"/>
<dbReference type="OrthoDB" id="9775440at2"/>
<evidence type="ECO:0000256" key="3">
    <source>
        <dbReference type="ARBA" id="ARBA00022741"/>
    </source>
</evidence>
<organism evidence="9 10">
    <name type="scientific">Periweissella cryptocerci</name>
    <dbReference type="NCBI Taxonomy" id="2506420"/>
    <lineage>
        <taxon>Bacteria</taxon>
        <taxon>Bacillati</taxon>
        <taxon>Bacillota</taxon>
        <taxon>Bacilli</taxon>
        <taxon>Lactobacillales</taxon>
        <taxon>Lactobacillaceae</taxon>
        <taxon>Periweissella</taxon>
    </lineage>
</organism>
<keyword evidence="2 8" id="KW-0436">Ligase</keyword>